<comment type="subcellular location">
    <subcellularLocation>
        <location evidence="1">Cell membrane</location>
        <topology evidence="1">Multi-pass membrane protein</topology>
    </subcellularLocation>
</comment>
<comment type="similarity">
    <text evidence="14">Belongs to the SLC12A transporter family. K/Cl co-transporter subfamily.</text>
</comment>
<dbReference type="PANTHER" id="PTHR11827">
    <property type="entry name" value="SOLUTE CARRIER FAMILY 12, CATION COTRANSPORTERS"/>
    <property type="match status" value="1"/>
</dbReference>
<evidence type="ECO:0000256" key="12">
    <source>
        <dbReference type="ARBA" id="ARBA00023180"/>
    </source>
</evidence>
<dbReference type="AlphaFoldDB" id="A0A4W5JRP2"/>
<evidence type="ECO:0000256" key="7">
    <source>
        <dbReference type="ARBA" id="ARBA00022847"/>
    </source>
</evidence>
<evidence type="ECO:0000313" key="21">
    <source>
        <dbReference type="Proteomes" id="UP000314982"/>
    </source>
</evidence>
<dbReference type="GO" id="GO:0005886">
    <property type="term" value="C:plasma membrane"/>
    <property type="evidence" value="ECO:0007669"/>
    <property type="project" value="UniProtKB-SubCell"/>
</dbReference>
<keyword evidence="21" id="KW-1185">Reference proteome</keyword>
<evidence type="ECO:0000259" key="19">
    <source>
        <dbReference type="Pfam" id="PF03522"/>
    </source>
</evidence>
<dbReference type="Ensembl" id="ENSHHUT00000006510.1">
    <property type="protein sequence ID" value="ENSHHUP00000006322.1"/>
    <property type="gene ID" value="ENSHHUG00000003509.1"/>
</dbReference>
<dbReference type="GO" id="GO:0015379">
    <property type="term" value="F:potassium:chloride symporter activity"/>
    <property type="evidence" value="ECO:0007669"/>
    <property type="project" value="InterPro"/>
</dbReference>
<evidence type="ECO:0000256" key="4">
    <source>
        <dbReference type="ARBA" id="ARBA00022538"/>
    </source>
</evidence>
<dbReference type="PRINTS" id="PR01081">
    <property type="entry name" value="KCLTRNSPORT"/>
</dbReference>
<reference evidence="20" key="3">
    <citation type="submission" date="2025-09" db="UniProtKB">
        <authorList>
            <consortium name="Ensembl"/>
        </authorList>
    </citation>
    <scope>IDENTIFICATION</scope>
</reference>
<dbReference type="PANTHER" id="PTHR11827:SF46">
    <property type="entry name" value="SOLUTE CARRIER FAMILY 12 MEMBER 4"/>
    <property type="match status" value="1"/>
</dbReference>
<evidence type="ECO:0000259" key="18">
    <source>
        <dbReference type="Pfam" id="PF00324"/>
    </source>
</evidence>
<keyword evidence="6 17" id="KW-0812">Transmembrane</keyword>
<dbReference type="GO" id="GO:0055064">
    <property type="term" value="P:chloride ion homeostasis"/>
    <property type="evidence" value="ECO:0007669"/>
    <property type="project" value="TreeGrafter"/>
</dbReference>
<evidence type="ECO:0000256" key="2">
    <source>
        <dbReference type="ARBA" id="ARBA00022448"/>
    </source>
</evidence>
<dbReference type="GO" id="GO:1990573">
    <property type="term" value="P:potassium ion import across plasma membrane"/>
    <property type="evidence" value="ECO:0007669"/>
    <property type="project" value="TreeGrafter"/>
</dbReference>
<protein>
    <submittedName>
        <fullName evidence="20">Solute carrier family 12 member 4</fullName>
    </submittedName>
</protein>
<dbReference type="GO" id="GO:0055075">
    <property type="term" value="P:potassium ion homeostasis"/>
    <property type="evidence" value="ECO:0007669"/>
    <property type="project" value="TreeGrafter"/>
</dbReference>
<feature type="transmembrane region" description="Helical" evidence="17">
    <location>
        <begin position="405"/>
        <end position="427"/>
    </location>
</feature>
<evidence type="ECO:0000256" key="5">
    <source>
        <dbReference type="ARBA" id="ARBA00022553"/>
    </source>
</evidence>
<dbReference type="InterPro" id="IPR000076">
    <property type="entry name" value="KCL_cotranspt"/>
</dbReference>
<feature type="transmembrane region" description="Helical" evidence="17">
    <location>
        <begin position="274"/>
        <end position="293"/>
    </location>
</feature>
<evidence type="ECO:0000256" key="9">
    <source>
        <dbReference type="ARBA" id="ARBA00022989"/>
    </source>
</evidence>
<evidence type="ECO:0000256" key="10">
    <source>
        <dbReference type="ARBA" id="ARBA00023065"/>
    </source>
</evidence>
<evidence type="ECO:0000256" key="1">
    <source>
        <dbReference type="ARBA" id="ARBA00004651"/>
    </source>
</evidence>
<feature type="transmembrane region" description="Helical" evidence="17">
    <location>
        <begin position="568"/>
        <end position="589"/>
    </location>
</feature>
<dbReference type="FunFam" id="1.20.1740.10:FF:000040">
    <property type="entry name" value="Solute carrier family 12 member 6"/>
    <property type="match status" value="1"/>
</dbReference>
<evidence type="ECO:0000256" key="17">
    <source>
        <dbReference type="SAM" id="Phobius"/>
    </source>
</evidence>
<feature type="transmembrane region" description="Helical" evidence="17">
    <location>
        <begin position="250"/>
        <end position="267"/>
    </location>
</feature>
<dbReference type="Gene3D" id="1.20.1740.10">
    <property type="entry name" value="Amino acid/polyamine transporter I"/>
    <property type="match status" value="1"/>
</dbReference>
<reference evidence="21" key="1">
    <citation type="submission" date="2018-06" db="EMBL/GenBank/DDBJ databases">
        <title>Genome assembly of Danube salmon.</title>
        <authorList>
            <person name="Macqueen D.J."/>
            <person name="Gundappa M.K."/>
        </authorList>
    </citation>
    <scope>NUCLEOTIDE SEQUENCE [LARGE SCALE GENOMIC DNA]</scope>
</reference>
<evidence type="ECO:0000313" key="20">
    <source>
        <dbReference type="Ensembl" id="ENSHHUP00000006322.1"/>
    </source>
</evidence>
<dbReference type="InterPro" id="IPR004841">
    <property type="entry name" value="AA-permease/SLC12A_dom"/>
</dbReference>
<keyword evidence="5" id="KW-0597">Phosphoprotein</keyword>
<feature type="domain" description="Amino acid permease/ SLC12A" evidence="18">
    <location>
        <begin position="415"/>
        <end position="683"/>
    </location>
</feature>
<feature type="transmembrane region" description="Helical" evidence="17">
    <location>
        <begin position="194"/>
        <end position="215"/>
    </location>
</feature>
<feature type="region of interest" description="Disordered" evidence="16">
    <location>
        <begin position="93"/>
        <end position="112"/>
    </location>
</feature>
<reference evidence="20" key="2">
    <citation type="submission" date="2025-08" db="UniProtKB">
        <authorList>
            <consortium name="Ensembl"/>
        </authorList>
    </citation>
    <scope>IDENTIFICATION</scope>
</reference>
<feature type="domain" description="SLC12A transporter C-terminal" evidence="19">
    <location>
        <begin position="697"/>
        <end position="815"/>
    </location>
</feature>
<keyword evidence="3" id="KW-1003">Cell membrane</keyword>
<keyword evidence="4" id="KW-0633">Potassium transport</keyword>
<evidence type="ECO:0000256" key="15">
    <source>
        <dbReference type="ARBA" id="ARBA00047825"/>
    </source>
</evidence>
<accession>A0A4W5JRP2</accession>
<dbReference type="Pfam" id="PF00324">
    <property type="entry name" value="AA_permease"/>
    <property type="match status" value="2"/>
</dbReference>
<feature type="transmembrane region" description="Helical" evidence="17">
    <location>
        <begin position="601"/>
        <end position="618"/>
    </location>
</feature>
<keyword evidence="10" id="KW-0406">Ion transport</keyword>
<dbReference type="FunFam" id="1.20.1740.10:FF:000049">
    <property type="entry name" value="Solute carrier family 12 (potassium/chloride transporter), member 4"/>
    <property type="match status" value="1"/>
</dbReference>
<feature type="domain" description="Amino acid permease/ SLC12A" evidence="18">
    <location>
        <begin position="121"/>
        <end position="293"/>
    </location>
</feature>
<evidence type="ECO:0000256" key="11">
    <source>
        <dbReference type="ARBA" id="ARBA00023136"/>
    </source>
</evidence>
<dbReference type="GeneTree" id="ENSGT00940000157672"/>
<keyword evidence="2" id="KW-0813">Transport</keyword>
<dbReference type="GO" id="GO:0045202">
    <property type="term" value="C:synapse"/>
    <property type="evidence" value="ECO:0007669"/>
    <property type="project" value="GOC"/>
</dbReference>
<keyword evidence="11 17" id="KW-0472">Membrane</keyword>
<evidence type="ECO:0000256" key="6">
    <source>
        <dbReference type="ARBA" id="ARBA00022692"/>
    </source>
</evidence>
<feature type="transmembrane region" description="Helical" evidence="17">
    <location>
        <begin position="544"/>
        <end position="562"/>
    </location>
</feature>
<feature type="compositionally biased region" description="Basic and acidic residues" evidence="16">
    <location>
        <begin position="93"/>
        <end position="106"/>
    </location>
</feature>
<keyword evidence="13" id="KW-0868">Chloride</keyword>
<evidence type="ECO:0000256" key="8">
    <source>
        <dbReference type="ARBA" id="ARBA00022958"/>
    </source>
</evidence>
<dbReference type="GO" id="GO:0007268">
    <property type="term" value="P:chemical synaptic transmission"/>
    <property type="evidence" value="ECO:0007669"/>
    <property type="project" value="TreeGrafter"/>
</dbReference>
<evidence type="ECO:0000256" key="3">
    <source>
        <dbReference type="ARBA" id="ARBA00022475"/>
    </source>
</evidence>
<dbReference type="Proteomes" id="UP000314982">
    <property type="component" value="Unassembled WGS sequence"/>
</dbReference>
<dbReference type="InterPro" id="IPR018491">
    <property type="entry name" value="SLC12_C"/>
</dbReference>
<dbReference type="NCBIfam" id="TIGR00930">
    <property type="entry name" value="2a30"/>
    <property type="match status" value="1"/>
</dbReference>
<proteinExistence type="inferred from homology"/>
<keyword evidence="7" id="KW-0769">Symport</keyword>
<feature type="domain" description="SLC12A transporter C-terminal" evidence="19">
    <location>
        <begin position="828"/>
        <end position="1009"/>
    </location>
</feature>
<comment type="catalytic activity">
    <reaction evidence="15">
        <text>K(+)(in) + chloride(in) = K(+)(out) + chloride(out)</text>
        <dbReference type="Rhea" id="RHEA:72427"/>
        <dbReference type="ChEBI" id="CHEBI:17996"/>
        <dbReference type="ChEBI" id="CHEBI:29103"/>
    </reaction>
</comment>
<dbReference type="Pfam" id="PF03522">
    <property type="entry name" value="SLC12"/>
    <property type="match status" value="2"/>
</dbReference>
<evidence type="ECO:0000256" key="14">
    <source>
        <dbReference type="ARBA" id="ARBA00046331"/>
    </source>
</evidence>
<dbReference type="GO" id="GO:0006884">
    <property type="term" value="P:cell volume homeostasis"/>
    <property type="evidence" value="ECO:0007669"/>
    <property type="project" value="TreeGrafter"/>
</dbReference>
<keyword evidence="12" id="KW-0325">Glycoprotein</keyword>
<name>A0A4W5JRP2_9TELE</name>
<dbReference type="InterPro" id="IPR004842">
    <property type="entry name" value="SLC12A_fam"/>
</dbReference>
<organism evidence="20 21">
    <name type="scientific">Hucho hucho</name>
    <name type="common">huchen</name>
    <dbReference type="NCBI Taxonomy" id="62062"/>
    <lineage>
        <taxon>Eukaryota</taxon>
        <taxon>Metazoa</taxon>
        <taxon>Chordata</taxon>
        <taxon>Craniata</taxon>
        <taxon>Vertebrata</taxon>
        <taxon>Euteleostomi</taxon>
        <taxon>Actinopterygii</taxon>
        <taxon>Neopterygii</taxon>
        <taxon>Teleostei</taxon>
        <taxon>Protacanthopterygii</taxon>
        <taxon>Salmoniformes</taxon>
        <taxon>Salmonidae</taxon>
        <taxon>Salmoninae</taxon>
        <taxon>Hucho</taxon>
    </lineage>
</organism>
<keyword evidence="8" id="KW-0630">Potassium</keyword>
<evidence type="ECO:0000256" key="16">
    <source>
        <dbReference type="SAM" id="MobiDB-lite"/>
    </source>
</evidence>
<sequence>MPHFTVVPVEDSATSNYDSLEGINWVDYRDTGQGGHPGHLDTDSPFLSSADAVKKTDFYDRNLALFEEELDIRPKVSSLLSRLVNYTNITQGAREHEDAENTETSRRKAPKSPNMGTLMGVYLPCLQNIFGVILFLRLTWIVGTAGIVQSFLIVLMCCSCTMLTAISMSAIATNGVVPAGGAYFMISRSLGAEFGGAVGICFYLGTTFAAAMYILGAIEIFLKYLVPQAAIFHASDHHGGDSAILNNMRVYGTICLSLMAVVVFVGVKYVNKLASLFLACVIISIVSIYAGAIKSVFQPPDFSICMLGNRTLVRDQFDVCSKTVLEGNVTVPSQLWRNFCSSGNMSSPQCDDYFNQNNVTEIQGIPGLASGIIRDNMWGDYLEKGQILEKAGLPSVDVHGAVESIGLYVSADIATSFTLLVGIFFPSATGIMAGSNRSGDLKDAQKSIPIGTILAITTTTLHFRCCVHVLSCRFGDAVSKNLVVGTLSWPSPWVIVIGSFFSTVGAGLQSLTGAPRLLQAIAKDNIIPFLRVFGHGKANGEPTWALLLTGLIAELGILIASLDMVAPILSMFFLMCYLFVNLACAVQTLLRTPNWRPRFKYYHWALSFLGMSMCLALMFISSWYYAIVAICIAGMIYKYIEYQGAEKEWGDGIRGLSLSAARYSLLRLELGPPHTKNWRPQVLVLLKLDEDLHVKYPRLLTFVSQLKAGKGLTIVGSVIQGQFLDSYGETQASEQAVKNMMEIERVKGFCQVVVASKVREGIAHLIQSCGLGGMKHNTVVMGWPYGWRQSEDPRAWKTFINTVRCTTAAHLALMVPKNVSFYPSNHERFTDGTIDVWWIVHDGGMLMLLPFLLKQHKVWRKCKMRIFTVAQMDDNSIQMKKDLATFLYQLRIEAEVEVVEMHDSDISAYTYERTLMMEQRSQMLRQMRLSSAERERESNVRRMHTAVKLNEVIVNKSHDARLVLLNMPGPPRNTDGDENYMEFLEVLTEGLERVLLVRGGGREVITIYS</sequence>
<keyword evidence="9 17" id="KW-1133">Transmembrane helix</keyword>
<evidence type="ECO:0000256" key="13">
    <source>
        <dbReference type="ARBA" id="ARBA00023214"/>
    </source>
</evidence>